<sequence length="126" mass="14050">MPFGNLNNRNTNRLPPPPREDVGGNLTHPNTRAGERKIPERTKATHFLDGEDSGRHKINATSSFAIVGGVEFAKQSKRFQYGRMLQIFVSPEWTIMMKIYTCALHRSGTSPSSSSSSSSLRRSFPI</sequence>
<accession>A0A834I172</accession>
<evidence type="ECO:0000313" key="3">
    <source>
        <dbReference type="Proteomes" id="UP000625711"/>
    </source>
</evidence>
<dbReference type="AlphaFoldDB" id="A0A834I172"/>
<name>A0A834I172_RHYFE</name>
<dbReference type="Proteomes" id="UP000625711">
    <property type="component" value="Unassembled WGS sequence"/>
</dbReference>
<protein>
    <submittedName>
        <fullName evidence="2">Uncharacterized protein</fullName>
    </submittedName>
</protein>
<feature type="region of interest" description="Disordered" evidence="1">
    <location>
        <begin position="1"/>
        <end position="39"/>
    </location>
</feature>
<feature type="compositionally biased region" description="Low complexity" evidence="1">
    <location>
        <begin position="1"/>
        <end position="13"/>
    </location>
</feature>
<organism evidence="2 3">
    <name type="scientific">Rhynchophorus ferrugineus</name>
    <name type="common">Red palm weevil</name>
    <name type="synonym">Curculio ferrugineus</name>
    <dbReference type="NCBI Taxonomy" id="354439"/>
    <lineage>
        <taxon>Eukaryota</taxon>
        <taxon>Metazoa</taxon>
        <taxon>Ecdysozoa</taxon>
        <taxon>Arthropoda</taxon>
        <taxon>Hexapoda</taxon>
        <taxon>Insecta</taxon>
        <taxon>Pterygota</taxon>
        <taxon>Neoptera</taxon>
        <taxon>Endopterygota</taxon>
        <taxon>Coleoptera</taxon>
        <taxon>Polyphaga</taxon>
        <taxon>Cucujiformia</taxon>
        <taxon>Curculionidae</taxon>
        <taxon>Dryophthorinae</taxon>
        <taxon>Rhynchophorus</taxon>
    </lineage>
</organism>
<comment type="caution">
    <text evidence="2">The sequence shown here is derived from an EMBL/GenBank/DDBJ whole genome shotgun (WGS) entry which is preliminary data.</text>
</comment>
<feature type="region of interest" description="Disordered" evidence="1">
    <location>
        <begin position="106"/>
        <end position="126"/>
    </location>
</feature>
<evidence type="ECO:0000313" key="2">
    <source>
        <dbReference type="EMBL" id="KAF7270503.1"/>
    </source>
</evidence>
<keyword evidence="3" id="KW-1185">Reference proteome</keyword>
<gene>
    <name evidence="2" type="ORF">GWI33_016541</name>
</gene>
<reference evidence="2" key="1">
    <citation type="submission" date="2020-08" db="EMBL/GenBank/DDBJ databases">
        <title>Genome sequencing and assembly of the red palm weevil Rhynchophorus ferrugineus.</title>
        <authorList>
            <person name="Dias G.B."/>
            <person name="Bergman C.M."/>
            <person name="Manee M."/>
        </authorList>
    </citation>
    <scope>NUCLEOTIDE SEQUENCE</scope>
    <source>
        <strain evidence="2">AA-2017</strain>
        <tissue evidence="2">Whole larva</tissue>
    </source>
</reference>
<dbReference type="EMBL" id="JAACXV010014088">
    <property type="protein sequence ID" value="KAF7270503.1"/>
    <property type="molecule type" value="Genomic_DNA"/>
</dbReference>
<proteinExistence type="predicted"/>
<evidence type="ECO:0000256" key="1">
    <source>
        <dbReference type="SAM" id="MobiDB-lite"/>
    </source>
</evidence>